<proteinExistence type="predicted"/>
<dbReference type="EMBL" id="AZMM01006247">
    <property type="protein sequence ID" value="ETJ39867.1"/>
    <property type="molecule type" value="Genomic_DNA"/>
</dbReference>
<gene>
    <name evidence="1" type="ORF">Q604_UNBC06247G0001</name>
</gene>
<dbReference type="AlphaFoldDB" id="W1YBJ1"/>
<protein>
    <submittedName>
        <fullName evidence="1">CRISPR-associated protein, Csn1 family</fullName>
    </submittedName>
</protein>
<name>W1YBJ1_9ZZZZ</name>
<sequence>VIVSNEWIPYLKVLEKFNNMRKDNKDLKANVISTRALDYLFYSPQLI</sequence>
<feature type="non-terminal residue" evidence="1">
    <location>
        <position position="1"/>
    </location>
</feature>
<organism evidence="1">
    <name type="scientific">human gut metagenome</name>
    <dbReference type="NCBI Taxonomy" id="408170"/>
    <lineage>
        <taxon>unclassified sequences</taxon>
        <taxon>metagenomes</taxon>
        <taxon>organismal metagenomes</taxon>
    </lineage>
</organism>
<reference evidence="1" key="1">
    <citation type="submission" date="2013-12" db="EMBL/GenBank/DDBJ databases">
        <title>A Varibaculum cambriense genome reconstructed from a premature infant gut community with otherwise low bacterial novelty that shifts toward anaerobic metabolism during the third week of life.</title>
        <authorList>
            <person name="Brown C.T."/>
            <person name="Sharon I."/>
            <person name="Thomas B.C."/>
            <person name="Castelle C.J."/>
            <person name="Morowitz M.J."/>
            <person name="Banfield J.F."/>
        </authorList>
    </citation>
    <scope>NUCLEOTIDE SEQUENCE</scope>
</reference>
<comment type="caution">
    <text evidence="1">The sequence shown here is derived from an EMBL/GenBank/DDBJ whole genome shotgun (WGS) entry which is preliminary data.</text>
</comment>
<accession>W1YBJ1</accession>
<evidence type="ECO:0000313" key="1">
    <source>
        <dbReference type="EMBL" id="ETJ39867.1"/>
    </source>
</evidence>